<feature type="compositionally biased region" description="Basic and acidic residues" evidence="1">
    <location>
        <begin position="87"/>
        <end position="99"/>
    </location>
</feature>
<evidence type="ECO:0000259" key="2">
    <source>
        <dbReference type="Pfam" id="PF23168"/>
    </source>
</evidence>
<reference evidence="3 4" key="1">
    <citation type="submission" date="2019-09" db="EMBL/GenBank/DDBJ databases">
        <title>Bird 10,000 Genomes (B10K) Project - Family phase.</title>
        <authorList>
            <person name="Zhang G."/>
        </authorList>
    </citation>
    <scope>NUCLEOTIDE SEQUENCE [LARGE SCALE GENOMIC DNA]</scope>
    <source>
        <strain evidence="3">B10K-DU-001-71</strain>
        <tissue evidence="3">Muscle</tissue>
    </source>
</reference>
<feature type="non-terminal residue" evidence="3">
    <location>
        <position position="251"/>
    </location>
</feature>
<dbReference type="PANTHER" id="PTHR22771">
    <property type="entry name" value="CULLIN AND GALACTOSE-BINDING DOMAIN-CONTAINING"/>
    <property type="match status" value="1"/>
</dbReference>
<feature type="domain" description="CUL7/CUL9 N-terminal" evidence="2">
    <location>
        <begin position="6"/>
        <end position="93"/>
    </location>
</feature>
<protein>
    <submittedName>
        <fullName evidence="3">CUL9 protein</fullName>
    </submittedName>
</protein>
<gene>
    <name evidence="3" type="primary">Cul9_2</name>
    <name evidence="3" type="ORF">DYACAS_R00862</name>
</gene>
<dbReference type="AlphaFoldDB" id="A0A7K5VNG2"/>
<dbReference type="Proteomes" id="UP000584415">
    <property type="component" value="Unassembled WGS sequence"/>
</dbReference>
<name>A0A7K5VNG2_9CORV</name>
<keyword evidence="4" id="KW-1185">Reference proteome</keyword>
<evidence type="ECO:0000313" key="4">
    <source>
        <dbReference type="Proteomes" id="UP000584415"/>
    </source>
</evidence>
<proteinExistence type="predicted"/>
<evidence type="ECO:0000313" key="3">
    <source>
        <dbReference type="EMBL" id="NWU28719.1"/>
    </source>
</evidence>
<feature type="region of interest" description="Disordered" evidence="1">
    <location>
        <begin position="85"/>
        <end position="104"/>
    </location>
</feature>
<comment type="caution">
    <text evidence="3">The sequence shown here is derived from an EMBL/GenBank/DDBJ whole genome shotgun (WGS) entry which is preliminary data.</text>
</comment>
<dbReference type="Pfam" id="PF23168">
    <property type="entry name" value="CUL7_CUL9_N"/>
    <property type="match status" value="1"/>
</dbReference>
<feature type="non-terminal residue" evidence="3">
    <location>
        <position position="1"/>
    </location>
</feature>
<evidence type="ECO:0000256" key="1">
    <source>
        <dbReference type="SAM" id="MobiDB-lite"/>
    </source>
</evidence>
<dbReference type="InterPro" id="IPR045093">
    <property type="entry name" value="Cullin"/>
</dbReference>
<accession>A0A7K5VNG2</accession>
<dbReference type="InterPro" id="IPR055486">
    <property type="entry name" value="CUL7/CUL9_N"/>
</dbReference>
<sequence>MVNEQHNGNLPVQLGPKLQAYPEELLRQRRGHAGRPEYLVQWSVVSSEERAAGGSSASSAETKPEHISLWMSAEEVCASCPALLGQRRPEGPRPKEEKAPGPLAAGVPLDEASLLEMKADVRSLVQRAGRQVAEAGTPKGSVLSTVHVLGAYASIGSLAGAFRETGALDLLMTLLCHKEKQIRRSAGEMLRALASHDAGSRAYVLLSLSQQDGIEQHMDFDSRCTLLELFAEITSSAEHCMSFEGIHLPQV</sequence>
<dbReference type="PANTHER" id="PTHR22771:SF4">
    <property type="entry name" value="CULLIN 7-RELATED"/>
    <property type="match status" value="1"/>
</dbReference>
<dbReference type="EMBL" id="VYXC01009565">
    <property type="protein sequence ID" value="NWU28719.1"/>
    <property type="molecule type" value="Genomic_DNA"/>
</dbReference>
<organism evidence="3 4">
    <name type="scientific">Platysteira castanea</name>
    <dbReference type="NCBI Taxonomy" id="1160851"/>
    <lineage>
        <taxon>Eukaryota</taxon>
        <taxon>Metazoa</taxon>
        <taxon>Chordata</taxon>
        <taxon>Craniata</taxon>
        <taxon>Vertebrata</taxon>
        <taxon>Euteleostomi</taxon>
        <taxon>Archelosauria</taxon>
        <taxon>Archosauria</taxon>
        <taxon>Dinosauria</taxon>
        <taxon>Saurischia</taxon>
        <taxon>Theropoda</taxon>
        <taxon>Coelurosauria</taxon>
        <taxon>Aves</taxon>
        <taxon>Neognathae</taxon>
        <taxon>Neoaves</taxon>
        <taxon>Telluraves</taxon>
        <taxon>Australaves</taxon>
        <taxon>Passeriformes</taxon>
        <taxon>Corvoidea</taxon>
        <taxon>Platysteiridae</taxon>
        <taxon>Platysteira</taxon>
    </lineage>
</organism>